<proteinExistence type="predicted"/>
<comment type="caution">
    <text evidence="1">The sequence shown here is derived from an EMBL/GenBank/DDBJ whole genome shotgun (WGS) entry which is preliminary data.</text>
</comment>
<dbReference type="Proteomes" id="UP000233551">
    <property type="component" value="Unassembled WGS sequence"/>
</dbReference>
<sequence>MRGQHQAKSWNLQQRWVWHEAAPDVDLRLSQEEWLVVGAWKLMVHLNEGEPVKPISIKENPIERVVEVRCHLPLTHAGASVGANTLMPSNALAATPLATSSALVTRSSRPCQECESSATGKKKKKTRTEASCYEVMNGLLCDVVKLKKANDNKDRLAKEDETSR</sequence>
<evidence type="ECO:0000313" key="2">
    <source>
        <dbReference type="Proteomes" id="UP000233551"/>
    </source>
</evidence>
<name>A0A2I0KYF2_PUNGR</name>
<reference evidence="1 2" key="1">
    <citation type="submission" date="2017-11" db="EMBL/GenBank/DDBJ databases">
        <title>De-novo sequencing of pomegranate (Punica granatum L.) genome.</title>
        <authorList>
            <person name="Akparov Z."/>
            <person name="Amiraslanov A."/>
            <person name="Hajiyeva S."/>
            <person name="Abbasov M."/>
            <person name="Kaur K."/>
            <person name="Hamwieh A."/>
            <person name="Solovyev V."/>
            <person name="Salamov A."/>
            <person name="Braich B."/>
            <person name="Kosarev P."/>
            <person name="Mahmoud A."/>
            <person name="Hajiyev E."/>
            <person name="Babayeva S."/>
            <person name="Izzatullayeva V."/>
            <person name="Mammadov A."/>
            <person name="Mammadov A."/>
            <person name="Sharifova S."/>
            <person name="Ojaghi J."/>
            <person name="Eynullazada K."/>
            <person name="Bayramov B."/>
            <person name="Abdulazimova A."/>
            <person name="Shahmuradov I."/>
        </authorList>
    </citation>
    <scope>NUCLEOTIDE SEQUENCE [LARGE SCALE GENOMIC DNA]</scope>
    <source>
        <strain evidence="2">cv. AG2017</strain>
        <tissue evidence="1">Leaf</tissue>
    </source>
</reference>
<dbReference type="EMBL" id="PGOL01000306">
    <property type="protein sequence ID" value="PKI72866.1"/>
    <property type="molecule type" value="Genomic_DNA"/>
</dbReference>
<protein>
    <submittedName>
        <fullName evidence="1">Uncharacterized protein</fullName>
    </submittedName>
</protein>
<keyword evidence="2" id="KW-1185">Reference proteome</keyword>
<dbReference type="AlphaFoldDB" id="A0A2I0KYF2"/>
<accession>A0A2I0KYF2</accession>
<organism evidence="1 2">
    <name type="scientific">Punica granatum</name>
    <name type="common">Pomegranate</name>
    <dbReference type="NCBI Taxonomy" id="22663"/>
    <lineage>
        <taxon>Eukaryota</taxon>
        <taxon>Viridiplantae</taxon>
        <taxon>Streptophyta</taxon>
        <taxon>Embryophyta</taxon>
        <taxon>Tracheophyta</taxon>
        <taxon>Spermatophyta</taxon>
        <taxon>Magnoliopsida</taxon>
        <taxon>eudicotyledons</taxon>
        <taxon>Gunneridae</taxon>
        <taxon>Pentapetalae</taxon>
        <taxon>rosids</taxon>
        <taxon>malvids</taxon>
        <taxon>Myrtales</taxon>
        <taxon>Lythraceae</taxon>
        <taxon>Punica</taxon>
    </lineage>
</organism>
<evidence type="ECO:0000313" key="1">
    <source>
        <dbReference type="EMBL" id="PKI72866.1"/>
    </source>
</evidence>
<gene>
    <name evidence="1" type="ORF">CRG98_006734</name>
</gene>